<evidence type="ECO:0000313" key="2">
    <source>
        <dbReference type="EMBL" id="MER6983061.1"/>
    </source>
</evidence>
<name>A0ABV1WFW4_9ACTN</name>
<dbReference type="EMBL" id="JBEPCU010001232">
    <property type="protein sequence ID" value="MER6983061.1"/>
    <property type="molecule type" value="Genomic_DNA"/>
</dbReference>
<evidence type="ECO:0000313" key="3">
    <source>
        <dbReference type="Proteomes" id="UP001458415"/>
    </source>
</evidence>
<evidence type="ECO:0000259" key="1">
    <source>
        <dbReference type="PROSITE" id="PS51186"/>
    </source>
</evidence>
<protein>
    <submittedName>
        <fullName evidence="2">GNAT family N-acetyltransferase</fullName>
    </submittedName>
</protein>
<reference evidence="2 3" key="1">
    <citation type="submission" date="2024-06" db="EMBL/GenBank/DDBJ databases">
        <title>The Natural Products Discovery Center: Release of the First 8490 Sequenced Strains for Exploring Actinobacteria Biosynthetic Diversity.</title>
        <authorList>
            <person name="Kalkreuter E."/>
            <person name="Kautsar S.A."/>
            <person name="Yang D."/>
            <person name="Bader C.D."/>
            <person name="Teijaro C.N."/>
            <person name="Fluegel L."/>
            <person name="Davis C.M."/>
            <person name="Simpson J.R."/>
            <person name="Lauterbach L."/>
            <person name="Steele A.D."/>
            <person name="Gui C."/>
            <person name="Meng S."/>
            <person name="Li G."/>
            <person name="Viehrig K."/>
            <person name="Ye F."/>
            <person name="Su P."/>
            <person name="Kiefer A.F."/>
            <person name="Nichols A."/>
            <person name="Cepeda A.J."/>
            <person name="Yan W."/>
            <person name="Fan B."/>
            <person name="Jiang Y."/>
            <person name="Adhikari A."/>
            <person name="Zheng C.-J."/>
            <person name="Schuster L."/>
            <person name="Cowan T.M."/>
            <person name="Smanski M.J."/>
            <person name="Chevrette M.G."/>
            <person name="De Carvalho L.P.S."/>
            <person name="Shen B."/>
        </authorList>
    </citation>
    <scope>NUCLEOTIDE SEQUENCE [LARGE SCALE GENOMIC DNA]</scope>
    <source>
        <strain evidence="2 3">NPDC000634</strain>
    </source>
</reference>
<gene>
    <name evidence="2" type="ORF">ABT317_40410</name>
</gene>
<keyword evidence="3" id="KW-1185">Reference proteome</keyword>
<accession>A0ABV1WFW4</accession>
<dbReference type="InterPro" id="IPR016181">
    <property type="entry name" value="Acyl_CoA_acyltransferase"/>
</dbReference>
<dbReference type="InterPro" id="IPR000182">
    <property type="entry name" value="GNAT_dom"/>
</dbReference>
<dbReference type="SUPFAM" id="SSF55729">
    <property type="entry name" value="Acyl-CoA N-acyltransferases (Nat)"/>
    <property type="match status" value="1"/>
</dbReference>
<dbReference type="Gene3D" id="3.40.630.30">
    <property type="match status" value="1"/>
</dbReference>
<dbReference type="PROSITE" id="PS51186">
    <property type="entry name" value="GNAT"/>
    <property type="match status" value="1"/>
</dbReference>
<organism evidence="2 3">
    <name type="scientific">Streptomyces carpinensis</name>
    <dbReference type="NCBI Taxonomy" id="66369"/>
    <lineage>
        <taxon>Bacteria</taxon>
        <taxon>Bacillati</taxon>
        <taxon>Actinomycetota</taxon>
        <taxon>Actinomycetes</taxon>
        <taxon>Kitasatosporales</taxon>
        <taxon>Streptomycetaceae</taxon>
        <taxon>Streptomyces</taxon>
    </lineage>
</organism>
<comment type="caution">
    <text evidence="2">The sequence shown here is derived from an EMBL/GenBank/DDBJ whole genome shotgun (WGS) entry which is preliminary data.</text>
</comment>
<proteinExistence type="predicted"/>
<feature type="domain" description="N-acetyltransferase" evidence="1">
    <location>
        <begin position="1"/>
        <end position="155"/>
    </location>
</feature>
<dbReference type="Pfam" id="PF00583">
    <property type="entry name" value="Acetyltransf_1"/>
    <property type="match status" value="1"/>
</dbReference>
<sequence length="155" mass="16527">MEIRRAGTVAEVAAAEYLFDNPMRTEWAERFLAAPGHHLFLAYENADGESGEGGKGGGGGTGVEVPVGFVSGVETVHPDKGTEMLLYELEVAEPYRRRGIGRALVRRLAALGRELGCYGMWVLVDAGNDVALAAYRSAGGKDDGTCSVVTWDFST</sequence>
<dbReference type="Proteomes" id="UP001458415">
    <property type="component" value="Unassembled WGS sequence"/>
</dbReference>
<dbReference type="CDD" id="cd04301">
    <property type="entry name" value="NAT_SF"/>
    <property type="match status" value="1"/>
</dbReference>